<evidence type="ECO:0000313" key="7">
    <source>
        <dbReference type="Proteomes" id="UP000178404"/>
    </source>
</evidence>
<keyword evidence="4" id="KW-0658">Purine biosynthesis</keyword>
<sequence length="228" mass="25177">MKKIVIFASGTKDGGGSGFENMVNAIRSSILNAEILAVVSNHKNGGVRERADRLGIHFVHFPARKLPESGEFIDKDGNKIDPSEFGTAENYKKLTENADLVCLSGWLKLVTGLDPQKTINIHPGPLPRFGGAGMYGHHVHEVVMEAYKNEKVSHSAVSMHFVTEKYDEGPLFFSQSVPIFPDDTAETLAKRVNEVEHKWQPVITEKVLTGEISWDGKDPKTLKGQILN</sequence>
<dbReference type="InterPro" id="IPR036477">
    <property type="entry name" value="Formyl_transf_N_sf"/>
</dbReference>
<dbReference type="Proteomes" id="UP000178404">
    <property type="component" value="Unassembled WGS sequence"/>
</dbReference>
<name>A0A1G2TYC2_9BACT</name>
<dbReference type="Gene3D" id="3.40.50.170">
    <property type="entry name" value="Formyl transferase, N-terminal domain"/>
    <property type="match status" value="1"/>
</dbReference>
<dbReference type="AlphaFoldDB" id="A0A1G2TYC2"/>
<dbReference type="EC" id="2.1.2.2" evidence="2"/>
<comment type="pathway">
    <text evidence="1">Purine metabolism; IMP biosynthesis via de novo pathway; N(2)-formyl-N(1)-(5-phospho-D-ribosyl)glycinamide from N(1)-(5-phospho-D-ribosyl)glycinamide (10-formyl THF route): step 1/1.</text>
</comment>
<dbReference type="EMBL" id="MHWA01000004">
    <property type="protein sequence ID" value="OHB02277.1"/>
    <property type="molecule type" value="Genomic_DNA"/>
</dbReference>
<dbReference type="GO" id="GO:0005737">
    <property type="term" value="C:cytoplasm"/>
    <property type="evidence" value="ECO:0007669"/>
    <property type="project" value="TreeGrafter"/>
</dbReference>
<dbReference type="Pfam" id="PF00551">
    <property type="entry name" value="Formyl_trans_N"/>
    <property type="match status" value="1"/>
</dbReference>
<keyword evidence="3" id="KW-0808">Transferase</keyword>
<protein>
    <recommendedName>
        <fullName evidence="2">phosphoribosylglycinamide formyltransferase 1</fullName>
        <ecNumber evidence="2">2.1.2.2</ecNumber>
    </recommendedName>
</protein>
<reference evidence="6 7" key="1">
    <citation type="journal article" date="2016" name="Nat. Commun.">
        <title>Thousands of microbial genomes shed light on interconnected biogeochemical processes in an aquifer system.</title>
        <authorList>
            <person name="Anantharaman K."/>
            <person name="Brown C.T."/>
            <person name="Hug L.A."/>
            <person name="Sharon I."/>
            <person name="Castelle C.J."/>
            <person name="Probst A.J."/>
            <person name="Thomas B.C."/>
            <person name="Singh A."/>
            <person name="Wilkins M.J."/>
            <person name="Karaoz U."/>
            <person name="Brodie E.L."/>
            <person name="Williams K.H."/>
            <person name="Hubbard S.S."/>
            <person name="Banfield J.F."/>
        </authorList>
    </citation>
    <scope>NUCLEOTIDE SEQUENCE [LARGE SCALE GENOMIC DNA]</scope>
</reference>
<proteinExistence type="predicted"/>
<dbReference type="PANTHER" id="PTHR43369">
    <property type="entry name" value="PHOSPHORIBOSYLGLYCINAMIDE FORMYLTRANSFERASE"/>
    <property type="match status" value="1"/>
</dbReference>
<dbReference type="GO" id="GO:0006189">
    <property type="term" value="P:'de novo' IMP biosynthetic process"/>
    <property type="evidence" value="ECO:0007669"/>
    <property type="project" value="TreeGrafter"/>
</dbReference>
<gene>
    <name evidence="6" type="ORF">A3A90_00545</name>
</gene>
<accession>A0A1G2TYC2</accession>
<evidence type="ECO:0000259" key="5">
    <source>
        <dbReference type="Pfam" id="PF00551"/>
    </source>
</evidence>
<evidence type="ECO:0000256" key="2">
    <source>
        <dbReference type="ARBA" id="ARBA00012254"/>
    </source>
</evidence>
<feature type="domain" description="Formyl transferase N-terminal" evidence="5">
    <location>
        <begin position="2"/>
        <end position="201"/>
    </location>
</feature>
<evidence type="ECO:0000256" key="3">
    <source>
        <dbReference type="ARBA" id="ARBA00022679"/>
    </source>
</evidence>
<evidence type="ECO:0000313" key="6">
    <source>
        <dbReference type="EMBL" id="OHB02277.1"/>
    </source>
</evidence>
<dbReference type="InterPro" id="IPR002376">
    <property type="entry name" value="Formyl_transf_N"/>
</dbReference>
<evidence type="ECO:0000256" key="1">
    <source>
        <dbReference type="ARBA" id="ARBA00005054"/>
    </source>
</evidence>
<evidence type="ECO:0000256" key="4">
    <source>
        <dbReference type="ARBA" id="ARBA00022755"/>
    </source>
</evidence>
<dbReference type="SUPFAM" id="SSF53328">
    <property type="entry name" value="Formyltransferase"/>
    <property type="match status" value="1"/>
</dbReference>
<dbReference type="PANTHER" id="PTHR43369:SF2">
    <property type="entry name" value="PHOSPHORIBOSYLGLYCINAMIDE FORMYLTRANSFERASE"/>
    <property type="match status" value="1"/>
</dbReference>
<comment type="caution">
    <text evidence="6">The sequence shown here is derived from an EMBL/GenBank/DDBJ whole genome shotgun (WGS) entry which is preliminary data.</text>
</comment>
<organism evidence="6 7">
    <name type="scientific">Candidatus Zambryskibacteria bacterium RIFCSPLOWO2_01_FULL_35_19</name>
    <dbReference type="NCBI Taxonomy" id="1802757"/>
    <lineage>
        <taxon>Bacteria</taxon>
        <taxon>Candidatus Zambryskiibacteriota</taxon>
    </lineage>
</organism>
<dbReference type="GO" id="GO:0004644">
    <property type="term" value="F:phosphoribosylglycinamide formyltransferase activity"/>
    <property type="evidence" value="ECO:0007669"/>
    <property type="project" value="UniProtKB-EC"/>
</dbReference>